<sequence>MLKVLLNQVVLGPSVIAVVFAWNNLWQGEAFTASREVSKRCSSNIALWAVPIQARVAFMSTGSIFLELLLVINNEQVDSSCQHSEHEVDLSSVKHTVR</sequence>
<evidence type="ECO:0000313" key="1">
    <source>
        <dbReference type="EMBL" id="KAL3573203.1"/>
    </source>
</evidence>
<reference evidence="1 2" key="1">
    <citation type="journal article" date="2024" name="Plant Biotechnol. J.">
        <title>Genome and CRISPR/Cas9 system of a widespread forest tree (Populus alba) in the world.</title>
        <authorList>
            <person name="Liu Y.J."/>
            <person name="Jiang P.F."/>
            <person name="Han X.M."/>
            <person name="Li X.Y."/>
            <person name="Wang H.M."/>
            <person name="Wang Y.J."/>
            <person name="Wang X.X."/>
            <person name="Zeng Q.Y."/>
        </authorList>
    </citation>
    <scope>NUCLEOTIDE SEQUENCE [LARGE SCALE GENOMIC DNA]</scope>
    <source>
        <strain evidence="2">cv. PAL-ZL1</strain>
    </source>
</reference>
<comment type="caution">
    <text evidence="1">The sequence shown here is derived from an EMBL/GenBank/DDBJ whole genome shotgun (WGS) entry which is preliminary data.</text>
</comment>
<protein>
    <submittedName>
        <fullName evidence="1">Uncharacterized protein</fullName>
    </submittedName>
</protein>
<name>A0ACC4B3P6_POPAL</name>
<evidence type="ECO:0000313" key="2">
    <source>
        <dbReference type="Proteomes" id="UP000309997"/>
    </source>
</evidence>
<dbReference type="EMBL" id="RCHU02000014">
    <property type="protein sequence ID" value="KAL3573203.1"/>
    <property type="molecule type" value="Genomic_DNA"/>
</dbReference>
<accession>A0ACC4B3P6</accession>
<gene>
    <name evidence="1" type="ORF">D5086_027107</name>
</gene>
<dbReference type="Proteomes" id="UP000309997">
    <property type="component" value="Unassembled WGS sequence"/>
</dbReference>
<proteinExistence type="predicted"/>
<organism evidence="1 2">
    <name type="scientific">Populus alba</name>
    <name type="common">White poplar</name>
    <dbReference type="NCBI Taxonomy" id="43335"/>
    <lineage>
        <taxon>Eukaryota</taxon>
        <taxon>Viridiplantae</taxon>
        <taxon>Streptophyta</taxon>
        <taxon>Embryophyta</taxon>
        <taxon>Tracheophyta</taxon>
        <taxon>Spermatophyta</taxon>
        <taxon>Magnoliopsida</taxon>
        <taxon>eudicotyledons</taxon>
        <taxon>Gunneridae</taxon>
        <taxon>Pentapetalae</taxon>
        <taxon>rosids</taxon>
        <taxon>fabids</taxon>
        <taxon>Malpighiales</taxon>
        <taxon>Salicaceae</taxon>
        <taxon>Saliceae</taxon>
        <taxon>Populus</taxon>
    </lineage>
</organism>
<keyword evidence="2" id="KW-1185">Reference proteome</keyword>